<sequence length="389" mass="44627">MTILRGETKSHRRGRSLGLEVVDLCLVLDVVIPYKFKVPNFDKKMTSCAHDDKLLIHFFQESLMGGNFELVLELEAKTSVNMEGPSRVRPFKNNINIIKTWHLTAPNYKTCKTFKEYVQQWREVAAQVQPPLSKKEIFTMFIHTLQSPFYDRVIGNVSSNFYTLQSPFYDRVIGNVSSNFSNLVLVGKRIEMGLRYDSQIRDHEETSAKPKQEKGRRGKRYCIFIRGTEHQTSPWYTKLLTSVLAKSTNDVRCLSISSTPTSMTLSTTTQTTYQPPYHQTYQPRPNYQLSLLQTTPQLNTNNPQRRNNDIPRTITPILMTYIEFLPHLIRNSLMVTVPLKPLQPHIQKTMTLMLDVNIIFKENGPNVGDNPLLGHGSPSVNAIKDEPSH</sequence>
<protein>
    <recommendedName>
        <fullName evidence="4">Retrotransposon gag domain-containing protein</fullName>
    </recommendedName>
</protein>
<dbReference type="PANTHER" id="PTHR32108:SF9">
    <property type="entry name" value="REVERSE TRANSCRIPTASE RNASE H-LIKE DOMAIN-CONTAINING PROTEIN"/>
    <property type="match status" value="1"/>
</dbReference>
<proteinExistence type="predicted"/>
<evidence type="ECO:0000256" key="1">
    <source>
        <dbReference type="SAM" id="MobiDB-lite"/>
    </source>
</evidence>
<reference evidence="2" key="1">
    <citation type="submission" date="2018-05" db="EMBL/GenBank/DDBJ databases">
        <title>Draft genome of Mucuna pruriens seed.</title>
        <authorList>
            <person name="Nnadi N.E."/>
            <person name="Vos R."/>
            <person name="Hasami M.H."/>
            <person name="Devisetty U.K."/>
            <person name="Aguiy J.C."/>
        </authorList>
    </citation>
    <scope>NUCLEOTIDE SEQUENCE [LARGE SCALE GENOMIC DNA]</scope>
    <source>
        <strain evidence="2">JCA_2017</strain>
    </source>
</reference>
<keyword evidence="3" id="KW-1185">Reference proteome</keyword>
<evidence type="ECO:0000313" key="3">
    <source>
        <dbReference type="Proteomes" id="UP000257109"/>
    </source>
</evidence>
<dbReference type="AlphaFoldDB" id="A0A371GKP6"/>
<dbReference type="PANTHER" id="PTHR32108">
    <property type="entry name" value="DNA-DIRECTED RNA POLYMERASE SUBUNIT ALPHA"/>
    <property type="match status" value="1"/>
</dbReference>
<accession>A0A371GKP6</accession>
<dbReference type="EMBL" id="QJKJ01005201">
    <property type="protein sequence ID" value="RDX91117.1"/>
    <property type="molecule type" value="Genomic_DNA"/>
</dbReference>
<dbReference type="Proteomes" id="UP000257109">
    <property type="component" value="Unassembled WGS sequence"/>
</dbReference>
<dbReference type="OrthoDB" id="1750196at2759"/>
<gene>
    <name evidence="2" type="ORF">CR513_26948</name>
</gene>
<feature type="region of interest" description="Disordered" evidence="1">
    <location>
        <begin position="368"/>
        <end position="389"/>
    </location>
</feature>
<evidence type="ECO:0000313" key="2">
    <source>
        <dbReference type="EMBL" id="RDX91117.1"/>
    </source>
</evidence>
<organism evidence="2 3">
    <name type="scientific">Mucuna pruriens</name>
    <name type="common">Velvet bean</name>
    <name type="synonym">Dolichos pruriens</name>
    <dbReference type="NCBI Taxonomy" id="157652"/>
    <lineage>
        <taxon>Eukaryota</taxon>
        <taxon>Viridiplantae</taxon>
        <taxon>Streptophyta</taxon>
        <taxon>Embryophyta</taxon>
        <taxon>Tracheophyta</taxon>
        <taxon>Spermatophyta</taxon>
        <taxon>Magnoliopsida</taxon>
        <taxon>eudicotyledons</taxon>
        <taxon>Gunneridae</taxon>
        <taxon>Pentapetalae</taxon>
        <taxon>rosids</taxon>
        <taxon>fabids</taxon>
        <taxon>Fabales</taxon>
        <taxon>Fabaceae</taxon>
        <taxon>Papilionoideae</taxon>
        <taxon>50 kb inversion clade</taxon>
        <taxon>NPAAA clade</taxon>
        <taxon>indigoferoid/millettioid clade</taxon>
        <taxon>Phaseoleae</taxon>
        <taxon>Mucuna</taxon>
    </lineage>
</organism>
<feature type="non-terminal residue" evidence="2">
    <location>
        <position position="1"/>
    </location>
</feature>
<name>A0A371GKP6_MUCPR</name>
<evidence type="ECO:0008006" key="4">
    <source>
        <dbReference type="Google" id="ProtNLM"/>
    </source>
</evidence>
<comment type="caution">
    <text evidence="2">The sequence shown here is derived from an EMBL/GenBank/DDBJ whole genome shotgun (WGS) entry which is preliminary data.</text>
</comment>